<accession>C6C3Q5</accession>
<organism evidence="1 2">
    <name type="scientific">Musicola paradisiaca (strain Ech703)</name>
    <name type="common">Dickeya paradisiaca</name>
    <name type="synonym">Dickeya dadantii</name>
    <dbReference type="NCBI Taxonomy" id="579405"/>
    <lineage>
        <taxon>Bacteria</taxon>
        <taxon>Pseudomonadati</taxon>
        <taxon>Pseudomonadota</taxon>
        <taxon>Gammaproteobacteria</taxon>
        <taxon>Enterobacterales</taxon>
        <taxon>Pectobacteriaceae</taxon>
        <taxon>Musicola</taxon>
    </lineage>
</organism>
<dbReference type="STRING" id="579405.Dd703_1603"/>
<dbReference type="AlphaFoldDB" id="C6C3Q5"/>
<keyword evidence="2" id="KW-1185">Reference proteome</keyword>
<dbReference type="PROSITE" id="PS51257">
    <property type="entry name" value="PROKAR_LIPOPROTEIN"/>
    <property type="match status" value="1"/>
</dbReference>
<dbReference type="EMBL" id="CP001654">
    <property type="protein sequence ID" value="ACS85400.1"/>
    <property type="molecule type" value="Genomic_DNA"/>
</dbReference>
<gene>
    <name evidence="1" type="ordered locus">Dd703_1603</name>
</gene>
<dbReference type="InterPro" id="IPR038483">
    <property type="entry name" value="YcfL-like_sf"/>
</dbReference>
<dbReference type="InterPro" id="IPR010824">
    <property type="entry name" value="DUF1425"/>
</dbReference>
<protein>
    <recommendedName>
        <fullName evidence="3">DUF1425 domain-containing protein</fullName>
    </recommendedName>
</protein>
<reference evidence="1" key="1">
    <citation type="submission" date="2009-06" db="EMBL/GenBank/DDBJ databases">
        <title>Complete sequence of Dickeya dadantii Ech703.</title>
        <authorList>
            <consortium name="US DOE Joint Genome Institute"/>
            <person name="Lucas S."/>
            <person name="Copeland A."/>
            <person name="Lapidus A."/>
            <person name="Glavina del Rio T."/>
            <person name="Dalin E."/>
            <person name="Tice H."/>
            <person name="Bruce D."/>
            <person name="Goodwin L."/>
            <person name="Pitluck S."/>
            <person name="Chertkov O."/>
            <person name="Brettin T."/>
            <person name="Detter J.C."/>
            <person name="Han C."/>
            <person name="Larimer F."/>
            <person name="Land M."/>
            <person name="Hauser L."/>
            <person name="Kyrpides N."/>
            <person name="Mikhailova N."/>
            <person name="Balakrishnan V."/>
            <person name="Glasner J."/>
            <person name="Perna N.T."/>
        </authorList>
    </citation>
    <scope>NUCLEOTIDE SEQUENCE [LARGE SCALE GENOMIC DNA]</scope>
    <source>
        <strain evidence="1">Ech703</strain>
    </source>
</reference>
<sequence>MMRIGLSGSVWILTALAVLTGCGGRAVSLPINPQQTLVCDDAVIAAGLQATAPTLSTPRERVRATARVRNQSDRAVTLHYRFYWYDEQGLERLPYDSDHQITVPARQDVTLISERVDPTINRVRLHIFL</sequence>
<dbReference type="Proteomes" id="UP000002734">
    <property type="component" value="Chromosome"/>
</dbReference>
<dbReference type="HOGENOM" id="CLU_145387_2_0_6"/>
<dbReference type="eggNOG" id="COG5633">
    <property type="taxonomic scope" value="Bacteria"/>
</dbReference>
<dbReference type="KEGG" id="dda:Dd703_1603"/>
<dbReference type="Pfam" id="PF07233">
    <property type="entry name" value="DUF1425"/>
    <property type="match status" value="1"/>
</dbReference>
<dbReference type="Gene3D" id="2.60.40.3230">
    <property type="match status" value="1"/>
</dbReference>
<evidence type="ECO:0008006" key="3">
    <source>
        <dbReference type="Google" id="ProtNLM"/>
    </source>
</evidence>
<evidence type="ECO:0000313" key="1">
    <source>
        <dbReference type="EMBL" id="ACS85400.1"/>
    </source>
</evidence>
<dbReference type="CDD" id="cd09030">
    <property type="entry name" value="DUF1425"/>
    <property type="match status" value="1"/>
</dbReference>
<name>C6C3Q5_MUSP7</name>
<evidence type="ECO:0000313" key="2">
    <source>
        <dbReference type="Proteomes" id="UP000002734"/>
    </source>
</evidence>
<proteinExistence type="predicted"/>